<dbReference type="EMBL" id="JAUKUA010000002">
    <property type="protein sequence ID" value="KAK0726107.1"/>
    <property type="molecule type" value="Genomic_DNA"/>
</dbReference>
<accession>A0AA40B259</accession>
<gene>
    <name evidence="1" type="ORF">B0H67DRAFT_642426</name>
</gene>
<proteinExistence type="predicted"/>
<keyword evidence="2" id="KW-1185">Reference proteome</keyword>
<comment type="caution">
    <text evidence="1">The sequence shown here is derived from an EMBL/GenBank/DDBJ whole genome shotgun (WGS) entry which is preliminary data.</text>
</comment>
<reference evidence="1" key="1">
    <citation type="submission" date="2023-06" db="EMBL/GenBank/DDBJ databases">
        <title>Genome-scale phylogeny and comparative genomics of the fungal order Sordariales.</title>
        <authorList>
            <consortium name="Lawrence Berkeley National Laboratory"/>
            <person name="Hensen N."/>
            <person name="Bonometti L."/>
            <person name="Westerberg I."/>
            <person name="Brannstrom I.O."/>
            <person name="Guillou S."/>
            <person name="Cros-Aarteil S."/>
            <person name="Calhoun S."/>
            <person name="Haridas S."/>
            <person name="Kuo A."/>
            <person name="Mondo S."/>
            <person name="Pangilinan J."/>
            <person name="Riley R."/>
            <person name="Labutti K."/>
            <person name="Andreopoulos B."/>
            <person name="Lipzen A."/>
            <person name="Chen C."/>
            <person name="Yanf M."/>
            <person name="Daum C."/>
            <person name="Ng V."/>
            <person name="Clum A."/>
            <person name="Steindorff A."/>
            <person name="Ohm R."/>
            <person name="Martin F."/>
            <person name="Silar P."/>
            <person name="Natvig D."/>
            <person name="Lalanne C."/>
            <person name="Gautier V."/>
            <person name="Ament-Velasquez S.L."/>
            <person name="Kruys A."/>
            <person name="Hutchinson M.I."/>
            <person name="Powell A.J."/>
            <person name="Barry K."/>
            <person name="Miller A.N."/>
            <person name="Grigoriev I.V."/>
            <person name="Debuchy R."/>
            <person name="Gladieux P."/>
            <person name="Thoren M.H."/>
            <person name="Johannesson H."/>
        </authorList>
    </citation>
    <scope>NUCLEOTIDE SEQUENCE</scope>
    <source>
        <strain evidence="1">SMH4607-1</strain>
    </source>
</reference>
<protein>
    <submittedName>
        <fullName evidence="1">Uncharacterized protein</fullName>
    </submittedName>
</protein>
<evidence type="ECO:0000313" key="1">
    <source>
        <dbReference type="EMBL" id="KAK0726107.1"/>
    </source>
</evidence>
<name>A0AA40B259_9PEZI</name>
<dbReference type="Proteomes" id="UP001172102">
    <property type="component" value="Unassembled WGS sequence"/>
</dbReference>
<sequence>MTILQLRHAVSTPPILGSELNESNIISEEEISRRCSSLIRKSESTWEWHMGIDHSYSEFAHFSAQEFLENKASLARAQTRPSLESYHIDQHTSNLLLGSQYLRYLQVRNFDRVQTPSETFGKATLYSRRPFMDDLSALDSRFRTAKPIDLAKGSKISNHPLSLGGLSVFSMAYVVLSGFKDLTPIHKLLASGAVPQAPELTIFKGCLQAFGGTATHNPSTTDEYMEASLKLLQYLRTSLIAELRVPESPVGEATRIQPNWRSQMVSVLWNLALSREFSYTKDAAIIGHKLFMSLAALVERLCVAIQRDDAEAVDVGGLTYTHAWEQNSG</sequence>
<dbReference type="AlphaFoldDB" id="A0AA40B259"/>
<organism evidence="1 2">
    <name type="scientific">Lasiosphaeris hirsuta</name>
    <dbReference type="NCBI Taxonomy" id="260670"/>
    <lineage>
        <taxon>Eukaryota</taxon>
        <taxon>Fungi</taxon>
        <taxon>Dikarya</taxon>
        <taxon>Ascomycota</taxon>
        <taxon>Pezizomycotina</taxon>
        <taxon>Sordariomycetes</taxon>
        <taxon>Sordariomycetidae</taxon>
        <taxon>Sordariales</taxon>
        <taxon>Lasiosphaeriaceae</taxon>
        <taxon>Lasiosphaeris</taxon>
    </lineage>
</organism>
<evidence type="ECO:0000313" key="2">
    <source>
        <dbReference type="Proteomes" id="UP001172102"/>
    </source>
</evidence>